<feature type="region of interest" description="Disordered" evidence="1">
    <location>
        <begin position="155"/>
        <end position="194"/>
    </location>
</feature>
<dbReference type="AlphaFoldDB" id="A0A8B7AKG5"/>
<gene>
    <name evidence="5" type="primary">SPN</name>
</gene>
<dbReference type="CTD" id="6693"/>
<name>A0A8B7AKG5_ORYAF</name>
<keyword evidence="2" id="KW-0812">Transmembrane</keyword>
<feature type="compositionally biased region" description="Polar residues" evidence="1">
    <location>
        <begin position="174"/>
        <end position="194"/>
    </location>
</feature>
<evidence type="ECO:0000256" key="3">
    <source>
        <dbReference type="SAM" id="SignalP"/>
    </source>
</evidence>
<dbReference type="GO" id="GO:0042742">
    <property type="term" value="P:defense response to bacterium"/>
    <property type="evidence" value="ECO:0007669"/>
    <property type="project" value="TreeGrafter"/>
</dbReference>
<dbReference type="GO" id="GO:0050863">
    <property type="term" value="P:regulation of T cell activation"/>
    <property type="evidence" value="ECO:0007669"/>
    <property type="project" value="InterPro"/>
</dbReference>
<feature type="transmembrane region" description="Helical" evidence="2">
    <location>
        <begin position="233"/>
        <end position="254"/>
    </location>
</feature>
<keyword evidence="2" id="KW-1133">Transmembrane helix</keyword>
<sequence>MEIALFLLLFGGSWAQEVASESWGTTTSLQTSISLDTTSNTLETLNHNSMTSNPMKIYSTRDQISTLPSSSSFIANEEVTSLGTSVSTNTVPTAPEPTAYQEVSSKNVSVLLDTFNATSDPAVLRSMNSLGSHTEPSGTTTSSLGTFYRTSGPPVTMTTSSLETSSVTSGPPVTKTTSSLETSNVTSGHPVTKTTGTLEVSSMKISTMVTSEASTNSTTRFSSHSDQGKNGTLLVAVLVALLVVIVLVALLLLWRRRQKKRTGALTLSGNGKRHRVVDAWAGPARVPDEEAVTATAGGSGGNKGSGGHDGEGSGRQPTLTTFFGRKKSHQGSLALEELEAGSAPSPKGEEEPLVGSEGGTVEAPTCDGVEVRDRNASQCL</sequence>
<dbReference type="OrthoDB" id="9666309at2759"/>
<dbReference type="GO" id="GO:2000404">
    <property type="term" value="P:regulation of T cell migration"/>
    <property type="evidence" value="ECO:0007669"/>
    <property type="project" value="InterPro"/>
</dbReference>
<dbReference type="GO" id="GO:0004888">
    <property type="term" value="F:transmembrane signaling receptor activity"/>
    <property type="evidence" value="ECO:0007669"/>
    <property type="project" value="InterPro"/>
</dbReference>
<dbReference type="GeneID" id="103205032"/>
<keyword evidence="2" id="KW-0472">Membrane</keyword>
<feature type="region of interest" description="Disordered" evidence="1">
    <location>
        <begin position="281"/>
        <end position="380"/>
    </location>
</feature>
<feature type="chain" id="PRO_5034884898" evidence="3">
    <location>
        <begin position="16"/>
        <end position="380"/>
    </location>
</feature>
<dbReference type="GO" id="GO:0007166">
    <property type="term" value="P:cell surface receptor signaling pathway"/>
    <property type="evidence" value="ECO:0007669"/>
    <property type="project" value="TreeGrafter"/>
</dbReference>
<evidence type="ECO:0000313" key="4">
    <source>
        <dbReference type="Proteomes" id="UP000694850"/>
    </source>
</evidence>
<keyword evidence="3" id="KW-0732">Signal</keyword>
<organism evidence="4 5">
    <name type="scientific">Orycteropus afer afer</name>
    <dbReference type="NCBI Taxonomy" id="1230840"/>
    <lineage>
        <taxon>Eukaryota</taxon>
        <taxon>Metazoa</taxon>
        <taxon>Chordata</taxon>
        <taxon>Craniata</taxon>
        <taxon>Vertebrata</taxon>
        <taxon>Euteleostomi</taxon>
        <taxon>Mammalia</taxon>
        <taxon>Eutheria</taxon>
        <taxon>Afrotheria</taxon>
        <taxon>Tubulidentata</taxon>
        <taxon>Orycteropodidae</taxon>
        <taxon>Orycteropus</taxon>
    </lineage>
</organism>
<accession>A0A8B7AKG5</accession>
<dbReference type="RefSeq" id="XP_007948488.1">
    <property type="nucleotide sequence ID" value="XM_007950297.1"/>
</dbReference>
<feature type="compositionally biased region" description="Low complexity" evidence="1">
    <location>
        <begin position="156"/>
        <end position="169"/>
    </location>
</feature>
<evidence type="ECO:0000256" key="2">
    <source>
        <dbReference type="SAM" id="Phobius"/>
    </source>
</evidence>
<protein>
    <submittedName>
        <fullName evidence="5">Leukosialin</fullName>
    </submittedName>
</protein>
<reference evidence="5" key="1">
    <citation type="submission" date="2025-08" db="UniProtKB">
        <authorList>
            <consortium name="RefSeq"/>
        </authorList>
    </citation>
    <scope>IDENTIFICATION</scope>
</reference>
<feature type="compositionally biased region" description="Basic and acidic residues" evidence="1">
    <location>
        <begin position="369"/>
        <end position="380"/>
    </location>
</feature>
<feature type="signal peptide" evidence="3">
    <location>
        <begin position="1"/>
        <end position="15"/>
    </location>
</feature>
<dbReference type="GO" id="GO:0050776">
    <property type="term" value="P:regulation of immune response"/>
    <property type="evidence" value="ECO:0007669"/>
    <property type="project" value="TreeGrafter"/>
</dbReference>
<evidence type="ECO:0000256" key="1">
    <source>
        <dbReference type="SAM" id="MobiDB-lite"/>
    </source>
</evidence>
<feature type="region of interest" description="Disordered" evidence="1">
    <location>
        <begin position="129"/>
        <end position="148"/>
    </location>
</feature>
<keyword evidence="4" id="KW-1185">Reference proteome</keyword>
<dbReference type="PANTHER" id="PTHR35265:SF1">
    <property type="entry name" value="LEUKOSIALIN"/>
    <property type="match status" value="1"/>
</dbReference>
<proteinExistence type="predicted"/>
<dbReference type="GO" id="GO:0009897">
    <property type="term" value="C:external side of plasma membrane"/>
    <property type="evidence" value="ECO:0007669"/>
    <property type="project" value="TreeGrafter"/>
</dbReference>
<dbReference type="GO" id="GO:0031072">
    <property type="term" value="F:heat shock protein binding"/>
    <property type="evidence" value="ECO:0007669"/>
    <property type="project" value="TreeGrafter"/>
</dbReference>
<dbReference type="InterPro" id="IPR038829">
    <property type="entry name" value="Leukosialin"/>
</dbReference>
<evidence type="ECO:0000313" key="5">
    <source>
        <dbReference type="RefSeq" id="XP_007948488.1"/>
    </source>
</evidence>
<dbReference type="Proteomes" id="UP000694850">
    <property type="component" value="Unplaced"/>
</dbReference>
<dbReference type="PANTHER" id="PTHR35265">
    <property type="entry name" value="LEUKOSIALIN"/>
    <property type="match status" value="1"/>
</dbReference>